<dbReference type="Proteomes" id="UP001500227">
    <property type="component" value="Unassembled WGS sequence"/>
</dbReference>
<keyword evidence="3 5" id="KW-0238">DNA-binding</keyword>
<feature type="domain" description="Core-binding (CB)" evidence="7">
    <location>
        <begin position="8"/>
        <end position="90"/>
    </location>
</feature>
<dbReference type="PROSITE" id="PS51898">
    <property type="entry name" value="TYR_RECOMBINASE"/>
    <property type="match status" value="1"/>
</dbReference>
<dbReference type="Pfam" id="PF02899">
    <property type="entry name" value="Phage_int_SAM_1"/>
    <property type="match status" value="1"/>
</dbReference>
<dbReference type="Gene3D" id="1.10.443.10">
    <property type="entry name" value="Intergrase catalytic core"/>
    <property type="match status" value="1"/>
</dbReference>
<dbReference type="EMBL" id="BAABKD010000009">
    <property type="protein sequence ID" value="GAA5089876.1"/>
    <property type="molecule type" value="Genomic_DNA"/>
</dbReference>
<organism evidence="8 9">
    <name type="scientific">Paenalcaligenes hermetiae</name>
    <dbReference type="NCBI Taxonomy" id="1157987"/>
    <lineage>
        <taxon>Bacteria</taxon>
        <taxon>Pseudomonadati</taxon>
        <taxon>Pseudomonadota</taxon>
        <taxon>Betaproteobacteria</taxon>
        <taxon>Burkholderiales</taxon>
        <taxon>Alcaligenaceae</taxon>
        <taxon>Paenalcaligenes</taxon>
    </lineage>
</organism>
<evidence type="ECO:0000256" key="4">
    <source>
        <dbReference type="ARBA" id="ARBA00023172"/>
    </source>
</evidence>
<dbReference type="Pfam" id="PF00589">
    <property type="entry name" value="Phage_integrase"/>
    <property type="match status" value="1"/>
</dbReference>
<dbReference type="InterPro" id="IPR044068">
    <property type="entry name" value="CB"/>
</dbReference>
<keyword evidence="1" id="KW-0159">Chromosome partition</keyword>
<keyword evidence="9" id="KW-1185">Reference proteome</keyword>
<keyword evidence="2" id="KW-0229">DNA integration</keyword>
<dbReference type="PANTHER" id="PTHR30349:SF81">
    <property type="entry name" value="TYROSINE RECOMBINASE XERC"/>
    <property type="match status" value="1"/>
</dbReference>
<evidence type="ECO:0000256" key="5">
    <source>
        <dbReference type="PROSITE-ProRule" id="PRU01248"/>
    </source>
</evidence>
<proteinExistence type="predicted"/>
<dbReference type="RefSeq" id="WP_345370572.1">
    <property type="nucleotide sequence ID" value="NZ_BAABKD010000009.1"/>
</dbReference>
<reference evidence="9" key="1">
    <citation type="journal article" date="2019" name="Int. J. Syst. Evol. Microbiol.">
        <title>The Global Catalogue of Microorganisms (GCM) 10K type strain sequencing project: providing services to taxonomists for standard genome sequencing and annotation.</title>
        <authorList>
            <consortium name="The Broad Institute Genomics Platform"/>
            <consortium name="The Broad Institute Genome Sequencing Center for Infectious Disease"/>
            <person name="Wu L."/>
            <person name="Ma J."/>
        </authorList>
    </citation>
    <scope>NUCLEOTIDE SEQUENCE [LARGE SCALE GENOMIC DNA]</scope>
    <source>
        <strain evidence="9">JCM 18423</strain>
    </source>
</reference>
<dbReference type="SUPFAM" id="SSF56349">
    <property type="entry name" value="DNA breaking-rejoining enzymes"/>
    <property type="match status" value="1"/>
</dbReference>
<keyword evidence="4" id="KW-0233">DNA recombination</keyword>
<feature type="domain" description="Tyr recombinase" evidence="6">
    <location>
        <begin position="111"/>
        <end position="317"/>
    </location>
</feature>
<protein>
    <submittedName>
        <fullName evidence="8">Tyrosine recombinase XerC</fullName>
    </submittedName>
</protein>
<evidence type="ECO:0000259" key="6">
    <source>
        <dbReference type="PROSITE" id="PS51898"/>
    </source>
</evidence>
<dbReference type="InterPro" id="IPR002104">
    <property type="entry name" value="Integrase_catalytic"/>
</dbReference>
<accession>A0ABP9M620</accession>
<evidence type="ECO:0000259" key="7">
    <source>
        <dbReference type="PROSITE" id="PS51900"/>
    </source>
</evidence>
<dbReference type="InterPro" id="IPR004107">
    <property type="entry name" value="Integrase_SAM-like_N"/>
</dbReference>
<evidence type="ECO:0000256" key="3">
    <source>
        <dbReference type="ARBA" id="ARBA00023125"/>
    </source>
</evidence>
<dbReference type="PANTHER" id="PTHR30349">
    <property type="entry name" value="PHAGE INTEGRASE-RELATED"/>
    <property type="match status" value="1"/>
</dbReference>
<comment type="caution">
    <text evidence="8">The sequence shown here is derived from an EMBL/GenBank/DDBJ whole genome shotgun (WGS) entry which is preliminary data.</text>
</comment>
<evidence type="ECO:0000313" key="8">
    <source>
        <dbReference type="EMBL" id="GAA5089876.1"/>
    </source>
</evidence>
<gene>
    <name evidence="8" type="primary">xerC</name>
    <name evidence="8" type="ORF">GCM10023337_13390</name>
</gene>
<name>A0ABP9M620_9BURK</name>
<dbReference type="PROSITE" id="PS51900">
    <property type="entry name" value="CB"/>
    <property type="match status" value="1"/>
</dbReference>
<evidence type="ECO:0000313" key="9">
    <source>
        <dbReference type="Proteomes" id="UP001500227"/>
    </source>
</evidence>
<evidence type="ECO:0000256" key="2">
    <source>
        <dbReference type="ARBA" id="ARBA00022908"/>
    </source>
</evidence>
<dbReference type="Gene3D" id="1.10.150.130">
    <property type="match status" value="1"/>
</dbReference>
<dbReference type="InterPro" id="IPR010998">
    <property type="entry name" value="Integrase_recombinase_N"/>
</dbReference>
<sequence length="327" mass="36995">MNHKSTLPDTEAAIQQWLQHLQSEQAAADTIAAYRRDLAHLTRLYPLPSPARYAPNHLQFALGQLQAEGIQARSLARMLSAWRNFFNWFSQHYQTNYNPTLHLRAPSGPIPAPKILSITHTEKLLNAIPDKDADAVAWRDQAMFELLYSSGLRLAELVALDTHPFQTPHYQSKAWVDLETAEVTIHTKEERQRTLPIGSKAITALKKWLDKRAELVSPAVLHSPLTDMDSAAALFLGVRGQRISPRVIQKQLQQRAQQVGIPKPVFPHRLRNSFANHLLESSNDTQGVQQLLGHANISSTQSLSQLSDEQRAQFFKLHPRHQRPPET</sequence>
<evidence type="ECO:0000256" key="1">
    <source>
        <dbReference type="ARBA" id="ARBA00022829"/>
    </source>
</evidence>
<dbReference type="InterPro" id="IPR013762">
    <property type="entry name" value="Integrase-like_cat_sf"/>
</dbReference>
<dbReference type="InterPro" id="IPR011010">
    <property type="entry name" value="DNA_brk_join_enz"/>
</dbReference>
<dbReference type="InterPro" id="IPR050090">
    <property type="entry name" value="Tyrosine_recombinase_XerCD"/>
</dbReference>